<organism evidence="3">
    <name type="scientific">freshwater metagenome</name>
    <dbReference type="NCBI Taxonomy" id="449393"/>
    <lineage>
        <taxon>unclassified sequences</taxon>
        <taxon>metagenomes</taxon>
        <taxon>ecological metagenomes</taxon>
    </lineage>
</organism>
<dbReference type="GO" id="GO:0016491">
    <property type="term" value="F:oxidoreductase activity"/>
    <property type="evidence" value="ECO:0007669"/>
    <property type="project" value="UniProtKB-KW"/>
</dbReference>
<gene>
    <name evidence="3" type="ORF">UFOPK1843_00441</name>
</gene>
<keyword evidence="1" id="KW-0560">Oxidoreductase</keyword>
<evidence type="ECO:0000256" key="1">
    <source>
        <dbReference type="ARBA" id="ARBA00023002"/>
    </source>
</evidence>
<dbReference type="PANTHER" id="PTHR43734">
    <property type="entry name" value="PHYTOENE DESATURASE"/>
    <property type="match status" value="1"/>
</dbReference>
<evidence type="ECO:0000313" key="3">
    <source>
        <dbReference type="EMBL" id="CAB4604978.1"/>
    </source>
</evidence>
<dbReference type="EMBL" id="CAEZUR010000025">
    <property type="protein sequence ID" value="CAB4604978.1"/>
    <property type="molecule type" value="Genomic_DNA"/>
</dbReference>
<protein>
    <submittedName>
        <fullName evidence="3">Unannotated protein</fullName>
    </submittedName>
</protein>
<evidence type="ECO:0000259" key="2">
    <source>
        <dbReference type="Pfam" id="PF01593"/>
    </source>
</evidence>
<dbReference type="SUPFAM" id="SSF51905">
    <property type="entry name" value="FAD/NAD(P)-binding domain"/>
    <property type="match status" value="1"/>
</dbReference>
<dbReference type="InterPro" id="IPR036188">
    <property type="entry name" value="FAD/NAD-bd_sf"/>
</dbReference>
<proteinExistence type="predicted"/>
<dbReference type="Pfam" id="PF01593">
    <property type="entry name" value="Amino_oxidase"/>
    <property type="match status" value="1"/>
</dbReference>
<accession>A0A6J6H876</accession>
<sequence>MKKIVVVGAGLGGLTAAALLAKAGHDVTVLEGNSWIGGKSRRIEISGQRIDTGPSLITFPAVLDELYRRYDNLGGSSDAASIAGLKLEKLPEVGRYFFQDQVVSLPVEPGHVWFDAWNRFDSIHGGLSPEITELLTTSPYSMKTLKPVGALTKNYGLRLSTSSYLKGLKWLPEGLREVIAIHTLNAGISPARTLALYATMPAVMAREGISVPQGGVYEIALALGRMATDAGAKILTNVKVSSIRKGLVSSSAGDFVADVVIGATDAQVIAGLLGKSRKVEKRSSCSGVAVFVTLKKPLPEHVVTHSVIMPSNPAALHSSLDRREVPSETMAFLNYYKPGHIYPNTKATAAILLTAPANGEKFTINDPFVQRELGRISRMIGMDFNIAELIEDHKILDPSYFSEFGASGGALYGSTRPIWQGGPFHLPSYNSIFRPWLWRVGASVHPGGGVPAVLGGAMSSVGLLIKRIGSRR</sequence>
<dbReference type="Gene3D" id="3.50.50.60">
    <property type="entry name" value="FAD/NAD(P)-binding domain"/>
    <property type="match status" value="1"/>
</dbReference>
<name>A0A6J6H876_9ZZZZ</name>
<dbReference type="PANTHER" id="PTHR43734:SF7">
    <property type="entry name" value="4,4'-DIAPONEUROSPORENE OXYGENASE"/>
    <property type="match status" value="1"/>
</dbReference>
<dbReference type="AlphaFoldDB" id="A0A6J6H876"/>
<reference evidence="3" key="1">
    <citation type="submission" date="2020-05" db="EMBL/GenBank/DDBJ databases">
        <authorList>
            <person name="Chiriac C."/>
            <person name="Salcher M."/>
            <person name="Ghai R."/>
            <person name="Kavagutti S V."/>
        </authorList>
    </citation>
    <scope>NUCLEOTIDE SEQUENCE</scope>
</reference>
<feature type="domain" description="Amine oxidase" evidence="2">
    <location>
        <begin position="11"/>
        <end position="337"/>
    </location>
</feature>
<dbReference type="InterPro" id="IPR002937">
    <property type="entry name" value="Amino_oxidase"/>
</dbReference>